<gene>
    <name evidence="7" type="ORF">WR25_01720</name>
</gene>
<dbReference type="InterPro" id="IPR003651">
    <property type="entry name" value="Endonuclease3_FeS-loop_motif"/>
</dbReference>
<dbReference type="OrthoDB" id="2099276at2759"/>
<evidence type="ECO:0000313" key="8">
    <source>
        <dbReference type="Proteomes" id="UP000218231"/>
    </source>
</evidence>
<dbReference type="InterPro" id="IPR023170">
    <property type="entry name" value="HhH_base_excis_C"/>
</dbReference>
<dbReference type="InterPro" id="IPR011257">
    <property type="entry name" value="DNA_glycosylase"/>
</dbReference>
<name>A0A2A2LRJ5_9BILA</name>
<keyword evidence="5" id="KW-0326">Glycosidase</keyword>
<dbReference type="Gene3D" id="1.10.1670.10">
    <property type="entry name" value="Helix-hairpin-Helix base-excision DNA repair enzymes (C-terminal)"/>
    <property type="match status" value="1"/>
</dbReference>
<dbReference type="GO" id="GO:0005634">
    <property type="term" value="C:nucleus"/>
    <property type="evidence" value="ECO:0007669"/>
    <property type="project" value="TreeGrafter"/>
</dbReference>
<dbReference type="GO" id="GO:0006285">
    <property type="term" value="P:base-excision repair, AP site formation"/>
    <property type="evidence" value="ECO:0007669"/>
    <property type="project" value="TreeGrafter"/>
</dbReference>
<organism evidence="7 8">
    <name type="scientific">Diploscapter pachys</name>
    <dbReference type="NCBI Taxonomy" id="2018661"/>
    <lineage>
        <taxon>Eukaryota</taxon>
        <taxon>Metazoa</taxon>
        <taxon>Ecdysozoa</taxon>
        <taxon>Nematoda</taxon>
        <taxon>Chromadorea</taxon>
        <taxon>Rhabditida</taxon>
        <taxon>Rhabditina</taxon>
        <taxon>Rhabditomorpha</taxon>
        <taxon>Rhabditoidea</taxon>
        <taxon>Rhabditidae</taxon>
        <taxon>Diploscapter</taxon>
    </lineage>
</organism>
<keyword evidence="1" id="KW-0227">DNA damage</keyword>
<dbReference type="PANTHER" id="PTHR43286:SF1">
    <property type="entry name" value="ENDONUCLEASE III-LIKE PROTEIN 1"/>
    <property type="match status" value="1"/>
</dbReference>
<dbReference type="GO" id="GO:0051539">
    <property type="term" value="F:4 iron, 4 sulfur cluster binding"/>
    <property type="evidence" value="ECO:0007669"/>
    <property type="project" value="InterPro"/>
</dbReference>
<evidence type="ECO:0000256" key="1">
    <source>
        <dbReference type="ARBA" id="ARBA00022763"/>
    </source>
</evidence>
<dbReference type="GO" id="GO:0000703">
    <property type="term" value="F:oxidized pyrimidine nucleobase lesion DNA N-glycosylase activity"/>
    <property type="evidence" value="ECO:0007669"/>
    <property type="project" value="TreeGrafter"/>
</dbReference>
<accession>A0A2A2LRJ5</accession>
<dbReference type="SUPFAM" id="SSF48150">
    <property type="entry name" value="DNA-glycosylase"/>
    <property type="match status" value="1"/>
</dbReference>
<proteinExistence type="predicted"/>
<feature type="region of interest" description="Disordered" evidence="6">
    <location>
        <begin position="91"/>
        <end position="155"/>
    </location>
</feature>
<keyword evidence="2" id="KW-0378">Hydrolase</keyword>
<keyword evidence="3" id="KW-0234">DNA repair</keyword>
<comment type="caution">
    <text evidence="7">The sequence shown here is derived from an EMBL/GenBank/DDBJ whole genome shotgun (WGS) entry which is preliminary data.</text>
</comment>
<evidence type="ECO:0000256" key="3">
    <source>
        <dbReference type="ARBA" id="ARBA00023204"/>
    </source>
</evidence>
<dbReference type="EMBL" id="LIAE01006488">
    <property type="protein sequence ID" value="PAV88852.1"/>
    <property type="molecule type" value="Genomic_DNA"/>
</dbReference>
<dbReference type="GO" id="GO:0006289">
    <property type="term" value="P:nucleotide-excision repair"/>
    <property type="evidence" value="ECO:0007669"/>
    <property type="project" value="TreeGrafter"/>
</dbReference>
<evidence type="ECO:0008006" key="9">
    <source>
        <dbReference type="Google" id="ProtNLM"/>
    </source>
</evidence>
<reference evidence="7 8" key="1">
    <citation type="journal article" date="2017" name="Curr. Biol.">
        <title>Genome architecture and evolution of a unichromosomal asexual nematode.</title>
        <authorList>
            <person name="Fradin H."/>
            <person name="Zegar C."/>
            <person name="Gutwein M."/>
            <person name="Lucas J."/>
            <person name="Kovtun M."/>
            <person name="Corcoran D."/>
            <person name="Baugh L.R."/>
            <person name="Kiontke K."/>
            <person name="Gunsalus K."/>
            <person name="Fitch D.H."/>
            <person name="Piano F."/>
        </authorList>
    </citation>
    <scope>NUCLEOTIDE SEQUENCE [LARGE SCALE GENOMIC DNA]</scope>
    <source>
        <strain evidence="7">PF1309</strain>
    </source>
</reference>
<dbReference type="AlphaFoldDB" id="A0A2A2LRJ5"/>
<sequence length="155" mass="16693">MAYLCLSTAWNKVEGIGVDVHIQRITNRLGWVNTKTPEATRIALQELLPRNVWQPFNPLLVGFGQSICRPVGPKCNECLCNDICPSANIKKESGKAKSKKKHDSLDEGQDQGWAGSPVPGPEFGTPGVFGDPDPDPDPGGPKNLSPDPGPGLRKI</sequence>
<evidence type="ECO:0000256" key="2">
    <source>
        <dbReference type="ARBA" id="ARBA00022801"/>
    </source>
</evidence>
<protein>
    <recommendedName>
        <fullName evidence="9">HhH-GPD domain-containing protein</fullName>
    </recommendedName>
</protein>
<dbReference type="GO" id="GO:0003906">
    <property type="term" value="F:DNA-(apurinic or apyrimidinic site) endonuclease activity"/>
    <property type="evidence" value="ECO:0007669"/>
    <property type="project" value="TreeGrafter"/>
</dbReference>
<dbReference type="PANTHER" id="PTHR43286">
    <property type="entry name" value="ENDONUCLEASE III-LIKE PROTEIN 1"/>
    <property type="match status" value="1"/>
</dbReference>
<dbReference type="SMART" id="SM00525">
    <property type="entry name" value="FES"/>
    <property type="match status" value="1"/>
</dbReference>
<evidence type="ECO:0000256" key="4">
    <source>
        <dbReference type="ARBA" id="ARBA00023239"/>
    </source>
</evidence>
<evidence type="ECO:0000256" key="6">
    <source>
        <dbReference type="SAM" id="MobiDB-lite"/>
    </source>
</evidence>
<dbReference type="STRING" id="2018661.A0A2A2LRJ5"/>
<dbReference type="Proteomes" id="UP000218231">
    <property type="component" value="Unassembled WGS sequence"/>
</dbReference>
<dbReference type="GO" id="GO:0016829">
    <property type="term" value="F:lyase activity"/>
    <property type="evidence" value="ECO:0007669"/>
    <property type="project" value="UniProtKB-KW"/>
</dbReference>
<keyword evidence="8" id="KW-1185">Reference proteome</keyword>
<keyword evidence="4" id="KW-0456">Lyase</keyword>
<evidence type="ECO:0000256" key="5">
    <source>
        <dbReference type="ARBA" id="ARBA00023295"/>
    </source>
</evidence>
<evidence type="ECO:0000313" key="7">
    <source>
        <dbReference type="EMBL" id="PAV88852.1"/>
    </source>
</evidence>